<dbReference type="GeneID" id="97235812"/>
<feature type="region of interest" description="Disordered" evidence="1">
    <location>
        <begin position="1"/>
        <end position="62"/>
    </location>
</feature>
<dbReference type="RefSeq" id="WP_005313477.1">
    <property type="nucleotide sequence ID" value="NZ_CP011340.1"/>
</dbReference>
<feature type="compositionally biased region" description="Gly residues" evidence="1">
    <location>
        <begin position="1"/>
        <end position="14"/>
    </location>
</feature>
<dbReference type="OrthoDB" id="3874183at2"/>
<keyword evidence="2" id="KW-1133">Transmembrane helix</keyword>
<dbReference type="KEGG" id="spri:SPRI_3160"/>
<feature type="compositionally biased region" description="Polar residues" evidence="1">
    <location>
        <begin position="125"/>
        <end position="137"/>
    </location>
</feature>
<gene>
    <name evidence="3" type="ORF">SPRI_3160</name>
</gene>
<evidence type="ECO:0000313" key="4">
    <source>
        <dbReference type="Proteomes" id="UP000060513"/>
    </source>
</evidence>
<evidence type="ECO:0000256" key="2">
    <source>
        <dbReference type="SAM" id="Phobius"/>
    </source>
</evidence>
<reference evidence="3 4" key="1">
    <citation type="submission" date="2015-08" db="EMBL/GenBank/DDBJ databases">
        <title>Genome sequence of the pristinamycin over-producing bacterium Streptomyces pristinaespiralis HCCB10218.</title>
        <authorList>
            <person name="Tian J."/>
            <person name="Yang J."/>
            <person name="Li L."/>
            <person name="Ruan L."/>
            <person name="Wei W."/>
            <person name="Zheng G."/>
            <person name="Wei Z."/>
            <person name="Yang S."/>
            <person name="Ge M."/>
            <person name="Jiang W."/>
            <person name="Lu Y."/>
        </authorList>
    </citation>
    <scope>NUCLEOTIDE SEQUENCE [LARGE SCALE GENOMIC DNA]</scope>
    <source>
        <strain evidence="3 4">HCCB 10218</strain>
    </source>
</reference>
<sequence length="326" mass="34161">MSFGQGGPQWGSGGQDQNPYNQGQYGQNQYGQDPGRYGRNQYGQDSFEPFGDRSGSDGTPDWAALADASAARARRRRWLMVGGGALATALIAGAVATAIVSSNKEGDDSASDKNSSQLPAPPELPQNTTAPEPSFSSVAPLPPPDPKEFISERKKDTLPLSAETLFPGRKLTMGDRVYDKGALARTGNCASAVKGALATALESNGCEQVFRATYSKDGIAVTIAVATFENEAKAKKALQQASGSVVPLPGAGVPAFCKGGPVCRSTFNAYGRYAYFTTTGYTTAKSVTKQDTKAFQTGDDLGEFTFRQIVRRGEAQASAAASAPAQ</sequence>
<feature type="compositionally biased region" description="Low complexity" evidence="1">
    <location>
        <begin position="15"/>
        <end position="35"/>
    </location>
</feature>
<evidence type="ECO:0000313" key="3">
    <source>
        <dbReference type="EMBL" id="ALC21466.1"/>
    </source>
</evidence>
<organism evidence="3">
    <name type="scientific">Streptomyces pristinaespiralis</name>
    <dbReference type="NCBI Taxonomy" id="38300"/>
    <lineage>
        <taxon>Bacteria</taxon>
        <taxon>Bacillati</taxon>
        <taxon>Actinomycetota</taxon>
        <taxon>Actinomycetes</taxon>
        <taxon>Kitasatosporales</taxon>
        <taxon>Streptomycetaceae</taxon>
        <taxon>Streptomyces</taxon>
    </lineage>
</organism>
<dbReference type="EMBL" id="CP011340">
    <property type="protein sequence ID" value="ALC21466.1"/>
    <property type="molecule type" value="Genomic_DNA"/>
</dbReference>
<dbReference type="Proteomes" id="UP000060513">
    <property type="component" value="Chromosome"/>
</dbReference>
<keyword evidence="2" id="KW-0812">Transmembrane</keyword>
<dbReference type="STRING" id="38300.SPRI_3160"/>
<feature type="compositionally biased region" description="Basic and acidic residues" evidence="1">
    <location>
        <begin position="145"/>
        <end position="154"/>
    </location>
</feature>
<feature type="transmembrane region" description="Helical" evidence="2">
    <location>
        <begin position="78"/>
        <end position="100"/>
    </location>
</feature>
<name>A0A0M4D5F9_STRPR</name>
<proteinExistence type="predicted"/>
<dbReference type="PATRIC" id="fig|38300.4.peg.3322"/>
<evidence type="ECO:0000256" key="1">
    <source>
        <dbReference type="SAM" id="MobiDB-lite"/>
    </source>
</evidence>
<feature type="region of interest" description="Disordered" evidence="1">
    <location>
        <begin position="103"/>
        <end position="154"/>
    </location>
</feature>
<keyword evidence="2" id="KW-0472">Membrane</keyword>
<protein>
    <submittedName>
        <fullName evidence="3">Membrane protein</fullName>
    </submittedName>
</protein>
<dbReference type="OMA" id="PQSQWDP"/>
<accession>A0A0M4D5F9</accession>
<dbReference type="AlphaFoldDB" id="A0A0M4D5F9"/>